<dbReference type="eggNOG" id="COG3279">
    <property type="taxonomic scope" value="Bacteria"/>
</dbReference>
<accession>A0A087AME1</accession>
<dbReference type="Proteomes" id="UP000029046">
    <property type="component" value="Unassembled WGS sequence"/>
</dbReference>
<reference evidence="2 3" key="1">
    <citation type="submission" date="2014-03" db="EMBL/GenBank/DDBJ databases">
        <title>Genomics of Bifidobacteria.</title>
        <authorList>
            <person name="Ventura M."/>
            <person name="Milani C."/>
            <person name="Lugli G.A."/>
        </authorList>
    </citation>
    <scope>NUCLEOTIDE SEQUENCE [LARGE SCALE GENOMIC DNA]</scope>
    <source>
        <strain evidence="2 3">LMG 11586</strain>
    </source>
</reference>
<dbReference type="InterPro" id="IPR046947">
    <property type="entry name" value="LytR-like"/>
</dbReference>
<dbReference type="PANTHER" id="PTHR37299">
    <property type="entry name" value="TRANSCRIPTIONAL REGULATOR-RELATED"/>
    <property type="match status" value="1"/>
</dbReference>
<evidence type="ECO:0000313" key="3">
    <source>
        <dbReference type="Proteomes" id="UP000029046"/>
    </source>
</evidence>
<proteinExistence type="predicted"/>
<dbReference type="GO" id="GO:0003677">
    <property type="term" value="F:DNA binding"/>
    <property type="evidence" value="ECO:0007669"/>
    <property type="project" value="InterPro"/>
</dbReference>
<organism evidence="2 3">
    <name type="scientific">Bifidobacterium pullorum subsp. gallinarum</name>
    <dbReference type="NCBI Taxonomy" id="78344"/>
    <lineage>
        <taxon>Bacteria</taxon>
        <taxon>Bacillati</taxon>
        <taxon>Actinomycetota</taxon>
        <taxon>Actinomycetes</taxon>
        <taxon>Bifidobacteriales</taxon>
        <taxon>Bifidobacteriaceae</taxon>
        <taxon>Bifidobacterium</taxon>
    </lineage>
</organism>
<dbReference type="Gene3D" id="2.40.50.1020">
    <property type="entry name" value="LytTr DNA-binding domain"/>
    <property type="match status" value="1"/>
</dbReference>
<evidence type="ECO:0000313" key="2">
    <source>
        <dbReference type="EMBL" id="KFI59941.1"/>
    </source>
</evidence>
<dbReference type="InterPro" id="IPR007492">
    <property type="entry name" value="LytTR_DNA-bd_dom"/>
</dbReference>
<dbReference type="SMART" id="SM00850">
    <property type="entry name" value="LytTR"/>
    <property type="match status" value="1"/>
</dbReference>
<feature type="domain" description="HTH LytTR-type" evidence="1">
    <location>
        <begin position="90"/>
        <end position="187"/>
    </location>
</feature>
<dbReference type="PANTHER" id="PTHR37299:SF1">
    <property type="entry name" value="STAGE 0 SPORULATION PROTEIN A HOMOLOG"/>
    <property type="match status" value="1"/>
</dbReference>
<dbReference type="RefSeq" id="WP_161786268.1">
    <property type="nucleotide sequence ID" value="NZ_JGYX01000007.1"/>
</dbReference>
<comment type="caution">
    <text evidence="2">The sequence shown here is derived from an EMBL/GenBank/DDBJ whole genome shotgun (WGS) entry which is preliminary data.</text>
</comment>
<keyword evidence="3" id="KW-1185">Reference proteome</keyword>
<name>A0A087AME1_9BIFI</name>
<dbReference type="PROSITE" id="PS50930">
    <property type="entry name" value="HTH_LYTTR"/>
    <property type="match status" value="1"/>
</dbReference>
<sequence>MEACSFDVVIVDGRVIGDAGAADDAAARRLFSRDGVTQVICITEDADGRSIGSVTQPVGFLMKPVTREAMDGMLSKALRRRAERAERPVIIVSEGHTRVVQPRDVMWVESHRQLLCIHTCYGDMTTYLKLAQAAMMFPDRFVRCHQSFLVNLDYVTTWSSDRFVLTDGRVIPISQRRRAETRAAVLAYARTMR</sequence>
<dbReference type="EMBL" id="JGYX01000007">
    <property type="protein sequence ID" value="KFI59941.1"/>
    <property type="molecule type" value="Genomic_DNA"/>
</dbReference>
<dbReference type="AlphaFoldDB" id="A0A087AME1"/>
<evidence type="ECO:0000259" key="1">
    <source>
        <dbReference type="PROSITE" id="PS50930"/>
    </source>
</evidence>
<dbReference type="GO" id="GO:0000156">
    <property type="term" value="F:phosphorelay response regulator activity"/>
    <property type="evidence" value="ECO:0007669"/>
    <property type="project" value="InterPro"/>
</dbReference>
<protein>
    <submittedName>
        <fullName evidence="2">LytTR family two component transcriptional regulator</fullName>
    </submittedName>
</protein>
<gene>
    <name evidence="2" type="ORF">BIGA_1615</name>
</gene>
<dbReference type="Pfam" id="PF04397">
    <property type="entry name" value="LytTR"/>
    <property type="match status" value="1"/>
</dbReference>